<keyword evidence="1" id="KW-0812">Transmembrane</keyword>
<protein>
    <submittedName>
        <fullName evidence="2">Uncharacterized protein</fullName>
    </submittedName>
</protein>
<feature type="transmembrane region" description="Helical" evidence="1">
    <location>
        <begin position="12"/>
        <end position="34"/>
    </location>
</feature>
<sequence length="71" mass="8563">MLFYLWLDPCYYIWIHQIICISFFIHNVTSCLDIRESLQSPSSVNILFKFLVMLFLILKVINLIYLMIFPD</sequence>
<proteinExistence type="predicted"/>
<keyword evidence="1" id="KW-0472">Membrane</keyword>
<name>A0A2P2PVM5_RHIMU</name>
<accession>A0A2P2PVM5</accession>
<feature type="transmembrane region" description="Helical" evidence="1">
    <location>
        <begin position="46"/>
        <end position="68"/>
    </location>
</feature>
<evidence type="ECO:0000256" key="1">
    <source>
        <dbReference type="SAM" id="Phobius"/>
    </source>
</evidence>
<organism evidence="2">
    <name type="scientific">Rhizophora mucronata</name>
    <name type="common">Asiatic mangrove</name>
    <dbReference type="NCBI Taxonomy" id="61149"/>
    <lineage>
        <taxon>Eukaryota</taxon>
        <taxon>Viridiplantae</taxon>
        <taxon>Streptophyta</taxon>
        <taxon>Embryophyta</taxon>
        <taxon>Tracheophyta</taxon>
        <taxon>Spermatophyta</taxon>
        <taxon>Magnoliopsida</taxon>
        <taxon>eudicotyledons</taxon>
        <taxon>Gunneridae</taxon>
        <taxon>Pentapetalae</taxon>
        <taxon>rosids</taxon>
        <taxon>fabids</taxon>
        <taxon>Malpighiales</taxon>
        <taxon>Rhizophoraceae</taxon>
        <taxon>Rhizophora</taxon>
    </lineage>
</organism>
<dbReference type="AlphaFoldDB" id="A0A2P2PVM5"/>
<keyword evidence="1" id="KW-1133">Transmembrane helix</keyword>
<dbReference type="EMBL" id="GGEC01078306">
    <property type="protein sequence ID" value="MBX58790.1"/>
    <property type="molecule type" value="Transcribed_RNA"/>
</dbReference>
<reference evidence="2" key="1">
    <citation type="submission" date="2018-02" db="EMBL/GenBank/DDBJ databases">
        <title>Rhizophora mucronata_Transcriptome.</title>
        <authorList>
            <person name="Meera S.P."/>
            <person name="Sreeshan A."/>
            <person name="Augustine A."/>
        </authorList>
    </citation>
    <scope>NUCLEOTIDE SEQUENCE</scope>
    <source>
        <tissue evidence="2">Leaf</tissue>
    </source>
</reference>
<evidence type="ECO:0000313" key="2">
    <source>
        <dbReference type="EMBL" id="MBX58790.1"/>
    </source>
</evidence>